<feature type="transmembrane region" description="Helical" evidence="1">
    <location>
        <begin position="12"/>
        <end position="32"/>
    </location>
</feature>
<dbReference type="Pfam" id="PF13676">
    <property type="entry name" value="TIR_2"/>
    <property type="match status" value="1"/>
</dbReference>
<protein>
    <submittedName>
        <fullName evidence="3">TIR domain-containing protein</fullName>
    </submittedName>
</protein>
<dbReference type="InterPro" id="IPR000157">
    <property type="entry name" value="TIR_dom"/>
</dbReference>
<evidence type="ECO:0000256" key="1">
    <source>
        <dbReference type="SAM" id="Phobius"/>
    </source>
</evidence>
<dbReference type="GO" id="GO:0007165">
    <property type="term" value="P:signal transduction"/>
    <property type="evidence" value="ECO:0007669"/>
    <property type="project" value="InterPro"/>
</dbReference>
<dbReference type="KEGG" id="asl:Aeqsu_1608"/>
<reference evidence="3 4" key="1">
    <citation type="submission" date="2012-06" db="EMBL/GenBank/DDBJ databases">
        <title>The complete genome of Aequorivita sublithincola DSM 14238.</title>
        <authorList>
            <consortium name="US DOE Joint Genome Institute (JGI-PGF)"/>
            <person name="Lucas S."/>
            <person name="Copeland A."/>
            <person name="Lapidus A."/>
            <person name="Goodwin L."/>
            <person name="Pitluck S."/>
            <person name="Peters L."/>
            <person name="Munk A.C.C."/>
            <person name="Kyrpides N."/>
            <person name="Mavromatis K."/>
            <person name="Pagani I."/>
            <person name="Ivanova N."/>
            <person name="Ovchinnikova G."/>
            <person name="Zeytun A."/>
            <person name="Detter J.C."/>
            <person name="Han C."/>
            <person name="Land M."/>
            <person name="Hauser L."/>
            <person name="Markowitz V."/>
            <person name="Cheng J.-F."/>
            <person name="Hugenholtz P."/>
            <person name="Woyke T."/>
            <person name="Wu D."/>
            <person name="Tindall B."/>
            <person name="Faehnrich R."/>
            <person name="Brambilla E."/>
            <person name="Klenk H.-P."/>
            <person name="Eisen J.A."/>
        </authorList>
    </citation>
    <scope>NUCLEOTIDE SEQUENCE [LARGE SCALE GENOMIC DNA]</scope>
    <source>
        <strain evidence="4">DSM 14238 / LMG 21431 / ACAM 643 / 9-3</strain>
    </source>
</reference>
<dbReference type="Gene3D" id="3.40.50.10140">
    <property type="entry name" value="Toll/interleukin-1 receptor homology (TIR) domain"/>
    <property type="match status" value="1"/>
</dbReference>
<dbReference type="SUPFAM" id="SSF52200">
    <property type="entry name" value="Toll/Interleukin receptor TIR domain"/>
    <property type="match status" value="1"/>
</dbReference>
<gene>
    <name evidence="3" type="ordered locus">Aeqsu_1608</name>
</gene>
<keyword evidence="1" id="KW-0472">Membrane</keyword>
<evidence type="ECO:0000259" key="2">
    <source>
        <dbReference type="PROSITE" id="PS50104"/>
    </source>
</evidence>
<dbReference type="RefSeq" id="WP_014782347.1">
    <property type="nucleotide sequence ID" value="NC_018013.1"/>
</dbReference>
<dbReference type="Proteomes" id="UP000006049">
    <property type="component" value="Chromosome"/>
</dbReference>
<dbReference type="STRING" id="746697.Aeqsu_1608"/>
<dbReference type="EMBL" id="CP003280">
    <property type="protein sequence ID" value="AFL81092.1"/>
    <property type="molecule type" value="Genomic_DNA"/>
</dbReference>
<evidence type="ECO:0000313" key="4">
    <source>
        <dbReference type="Proteomes" id="UP000006049"/>
    </source>
</evidence>
<dbReference type="HOGENOM" id="CLU_838459_0_0_10"/>
<evidence type="ECO:0000313" key="3">
    <source>
        <dbReference type="EMBL" id="AFL81092.1"/>
    </source>
</evidence>
<keyword evidence="4" id="KW-1185">Reference proteome</keyword>
<feature type="transmembrane region" description="Helical" evidence="1">
    <location>
        <begin position="109"/>
        <end position="127"/>
    </location>
</feature>
<feature type="transmembrane region" description="Helical" evidence="1">
    <location>
        <begin position="70"/>
        <end position="89"/>
    </location>
</feature>
<dbReference type="InterPro" id="IPR035897">
    <property type="entry name" value="Toll_tir_struct_dom_sf"/>
</dbReference>
<name>I3YVS4_AEQSU</name>
<dbReference type="OrthoDB" id="1446438at2"/>
<dbReference type="AlphaFoldDB" id="I3YVS4"/>
<organism evidence="3 4">
    <name type="scientific">Aequorivita sublithincola (strain DSM 14238 / LMG 21431 / ACAM 643 / 9-3)</name>
    <dbReference type="NCBI Taxonomy" id="746697"/>
    <lineage>
        <taxon>Bacteria</taxon>
        <taxon>Pseudomonadati</taxon>
        <taxon>Bacteroidota</taxon>
        <taxon>Flavobacteriia</taxon>
        <taxon>Flavobacteriales</taxon>
        <taxon>Flavobacteriaceae</taxon>
        <taxon>Aequorivita</taxon>
    </lineage>
</organism>
<sequence>MKTIRQIRTRLLSIFLTGFILLLLAIVLQTIGGKYKNLVYIPWLWLVALYIAPILVLFQIGERTVKRNITIIVALSGLFVFLSLLTILLQGYVATTQEGLPYLAYSKTLLMSALLLIPLEVFIIYLIRKKLYIKKVVDASTDFSNMDPKVFISYNHSDSEVALKILDALEKASIEVIIDQEDMMAGADIKNFIEKSIGESTVTVSLVSNRSLKSAWVALETIDTFFLERYMKNKKFIACYLDDDFFQPDYTLKAVTDIDEQLKTNQKMIPEYQQKMIDTRDLNIQNTRLLALRNNLDGIIGRLRDSLCLDVREEPFNQSMKKLIQAIEDDS</sequence>
<feature type="transmembrane region" description="Helical" evidence="1">
    <location>
        <begin position="38"/>
        <end position="58"/>
    </location>
</feature>
<proteinExistence type="predicted"/>
<dbReference type="PROSITE" id="PS50104">
    <property type="entry name" value="TIR"/>
    <property type="match status" value="1"/>
</dbReference>
<dbReference type="eggNOG" id="ENOG5033M9E">
    <property type="taxonomic scope" value="Bacteria"/>
</dbReference>
<keyword evidence="1" id="KW-0812">Transmembrane</keyword>
<accession>I3YVS4</accession>
<keyword evidence="1" id="KW-1133">Transmembrane helix</keyword>
<feature type="domain" description="TIR" evidence="2">
    <location>
        <begin position="146"/>
        <end position="276"/>
    </location>
</feature>